<proteinExistence type="predicted"/>
<gene>
    <name evidence="3" type="ORF">H634G_11250</name>
</gene>
<dbReference type="InterPro" id="IPR022812">
    <property type="entry name" value="Dynamin"/>
</dbReference>
<dbReference type="GO" id="GO:0006897">
    <property type="term" value="P:endocytosis"/>
    <property type="evidence" value="ECO:0007669"/>
    <property type="project" value="TreeGrafter"/>
</dbReference>
<dbReference type="InterPro" id="IPR000375">
    <property type="entry name" value="Dynamin_stalk"/>
</dbReference>
<dbReference type="PRINTS" id="PR00195">
    <property type="entry name" value="DYNAMIN"/>
</dbReference>
<dbReference type="GO" id="GO:0005739">
    <property type="term" value="C:mitochondrion"/>
    <property type="evidence" value="ECO:0007669"/>
    <property type="project" value="TreeGrafter"/>
</dbReference>
<keyword evidence="4" id="KW-1185">Reference proteome</keyword>
<dbReference type="Gene3D" id="3.40.50.300">
    <property type="entry name" value="P-loop containing nucleotide triphosphate hydrolases"/>
    <property type="match status" value="1"/>
</dbReference>
<evidence type="ECO:0000313" key="4">
    <source>
        <dbReference type="Proteomes" id="UP000054544"/>
    </source>
</evidence>
<dbReference type="GO" id="GO:0003924">
    <property type="term" value="F:GTPase activity"/>
    <property type="evidence" value="ECO:0007669"/>
    <property type="project" value="TreeGrafter"/>
</dbReference>
<dbReference type="GO" id="GO:0008017">
    <property type="term" value="F:microtubule binding"/>
    <property type="evidence" value="ECO:0007669"/>
    <property type="project" value="TreeGrafter"/>
</dbReference>
<dbReference type="GO" id="GO:0016559">
    <property type="term" value="P:peroxisome fission"/>
    <property type="evidence" value="ECO:0007669"/>
    <property type="project" value="TreeGrafter"/>
</dbReference>
<evidence type="ECO:0000313" key="3">
    <source>
        <dbReference type="EMBL" id="KJK73500.1"/>
    </source>
</evidence>
<organism evidence="3 4">
    <name type="scientific">Metarhizium anisopliae BRIP 53293</name>
    <dbReference type="NCBI Taxonomy" id="1291518"/>
    <lineage>
        <taxon>Eukaryota</taxon>
        <taxon>Fungi</taxon>
        <taxon>Dikarya</taxon>
        <taxon>Ascomycota</taxon>
        <taxon>Pezizomycotina</taxon>
        <taxon>Sordariomycetes</taxon>
        <taxon>Hypocreomycetidae</taxon>
        <taxon>Hypocreales</taxon>
        <taxon>Clavicipitaceae</taxon>
        <taxon>Metarhizium</taxon>
    </lineage>
</organism>
<evidence type="ECO:0000259" key="2">
    <source>
        <dbReference type="Pfam" id="PF01031"/>
    </source>
</evidence>
<dbReference type="GO" id="GO:0016020">
    <property type="term" value="C:membrane"/>
    <property type="evidence" value="ECO:0007669"/>
    <property type="project" value="TreeGrafter"/>
</dbReference>
<sequence length="534" mass="60825">MRIAKGGNYYSKSVLSIKISGPEIPNLTLVDLPGFYALGSDDQPIEFSHVVEQLAMEYMENNNSIILGVVAASHSITNQTILEKIKPYTGRSLGIVTKPDRLDKGGDSQATFLGILHNEGPHKMGYGWHVVRNPGEGEVLDFTARDQQESEYLSTPPWIDIPEHKKGIESLRKKLCDVLLAHVAWKLPEVAIRINDLSREYDRDLSNLPKKRSNPEQCQQYLLQLSEKFVQLARQVTGVSGKDPGFFGTGSEDPKLAETMSRRNLRGRVRDMNQDFITVMGLYGAKYFVQWRDHEDTPAWIQSAVKRETRDLKERYNVSTPKFIREDKFEARVDYLSKLRRGNELPGITDPRLALEIFHDQSRPWGSIASRHVELVVEKAQSVVEEILEHITEHDVATRQRIQDKFIEPFFEEQLEALLDKVKELLPLQHESCYPAPLETFFEMDVMKRVSGRVQRMWAGVKKNQNMDDTQLPPEADNIRLISSTVNAVSGSPVEWSNGTTIDYAVQYYDTTVLTFMSNVIMLAIEGQLMNSKN</sequence>
<dbReference type="Gene3D" id="1.20.120.1240">
    <property type="entry name" value="Dynamin, middle domain"/>
    <property type="match status" value="1"/>
</dbReference>
<protein>
    <submittedName>
        <fullName evidence="3">Uncharacterized protein</fullName>
    </submittedName>
</protein>
<name>A0A0D9NLK5_METAN</name>
<feature type="domain" description="Dynamin N-terminal" evidence="1">
    <location>
        <begin position="2"/>
        <end position="98"/>
    </location>
</feature>
<dbReference type="Pfam" id="PF00350">
    <property type="entry name" value="Dynamin_N"/>
    <property type="match status" value="1"/>
</dbReference>
<dbReference type="PANTHER" id="PTHR11566:SF149">
    <property type="entry name" value="GTPASE, PUTATIVE (AFU_ORTHOLOGUE AFUA_6G11890)-RELATED"/>
    <property type="match status" value="1"/>
</dbReference>
<reference evidence="4" key="1">
    <citation type="journal article" date="2014" name="BMC Genomics">
        <title>The genome sequence of the biocontrol fungus Metarhizium anisopliae and comparative genomics of Metarhizium species.</title>
        <authorList>
            <person name="Pattemore J.A."/>
            <person name="Hane J.K."/>
            <person name="Williams A.H."/>
            <person name="Wilson B.A."/>
            <person name="Stodart B.J."/>
            <person name="Ash G.J."/>
        </authorList>
    </citation>
    <scope>NUCLEOTIDE SEQUENCE [LARGE SCALE GENOMIC DNA]</scope>
    <source>
        <strain evidence="4">BRIP 53293</strain>
    </source>
</reference>
<dbReference type="Proteomes" id="UP000054544">
    <property type="component" value="Unassembled WGS sequence"/>
</dbReference>
<dbReference type="Pfam" id="PF01031">
    <property type="entry name" value="Dynamin_M"/>
    <property type="match status" value="1"/>
</dbReference>
<dbReference type="SUPFAM" id="SSF52540">
    <property type="entry name" value="P-loop containing nucleoside triphosphate hydrolases"/>
    <property type="match status" value="1"/>
</dbReference>
<dbReference type="GO" id="GO:0005874">
    <property type="term" value="C:microtubule"/>
    <property type="evidence" value="ECO:0007669"/>
    <property type="project" value="TreeGrafter"/>
</dbReference>
<accession>A0A0D9NLK5</accession>
<evidence type="ECO:0000259" key="1">
    <source>
        <dbReference type="Pfam" id="PF00350"/>
    </source>
</evidence>
<dbReference type="InterPro" id="IPR027417">
    <property type="entry name" value="P-loop_NTPase"/>
</dbReference>
<dbReference type="InterPro" id="IPR045063">
    <property type="entry name" value="Dynamin_N"/>
</dbReference>
<dbReference type="AlphaFoldDB" id="A0A0D9NLK5"/>
<dbReference type="STRING" id="1291518.A0A0D9NLK5"/>
<feature type="domain" description="Dynamin stalk" evidence="2">
    <location>
        <begin position="123"/>
        <end position="236"/>
    </location>
</feature>
<dbReference type="GO" id="GO:0048312">
    <property type="term" value="P:intracellular distribution of mitochondria"/>
    <property type="evidence" value="ECO:0007669"/>
    <property type="project" value="TreeGrafter"/>
</dbReference>
<dbReference type="EMBL" id="KE384816">
    <property type="protein sequence ID" value="KJK73500.1"/>
    <property type="molecule type" value="Genomic_DNA"/>
</dbReference>
<dbReference type="PANTHER" id="PTHR11566">
    <property type="entry name" value="DYNAMIN"/>
    <property type="match status" value="1"/>
</dbReference>
<dbReference type="GO" id="GO:0000266">
    <property type="term" value="P:mitochondrial fission"/>
    <property type="evidence" value="ECO:0007669"/>
    <property type="project" value="TreeGrafter"/>
</dbReference>